<name>A0A382IQV4_9ZZZZ</name>
<sequence>MKSFFTHLECTYCGKIHSSSEPQRLCLDCGKVLYPRYDLESARKIFTKEVLPYRQSNMWRYFEMMPILDEKNVVTLGEGFTPIFDMPSLGEKLGSSNLFLKDEGINPTASFKARGLSAAVSKAKELGLKRLTMPSAGNAAGAMSSYAARAGIDAYVFMPKDAPEANQVEVYFTGGDLNLIDGLISDAGIISRQKAGEMDLFDVSTLQEPYRVEG</sequence>
<dbReference type="InterPro" id="IPR000634">
    <property type="entry name" value="Ser/Thr_deHydtase_PyrdxlP-BS"/>
</dbReference>
<keyword evidence="2" id="KW-0663">Pyridoxal phosphate</keyword>
<evidence type="ECO:0000256" key="3">
    <source>
        <dbReference type="ARBA" id="ARBA00023239"/>
    </source>
</evidence>
<feature type="non-terminal residue" evidence="5">
    <location>
        <position position="214"/>
    </location>
</feature>
<dbReference type="Gene3D" id="3.40.50.1100">
    <property type="match status" value="2"/>
</dbReference>
<dbReference type="GO" id="GO:0030170">
    <property type="term" value="F:pyridoxal phosphate binding"/>
    <property type="evidence" value="ECO:0007669"/>
    <property type="project" value="InterPro"/>
</dbReference>
<comment type="cofactor">
    <cofactor evidence="1">
        <name>pyridoxal 5'-phosphate</name>
        <dbReference type="ChEBI" id="CHEBI:597326"/>
    </cofactor>
</comment>
<reference evidence="5" key="1">
    <citation type="submission" date="2018-05" db="EMBL/GenBank/DDBJ databases">
        <authorList>
            <person name="Lanie J.A."/>
            <person name="Ng W.-L."/>
            <person name="Kazmierczak K.M."/>
            <person name="Andrzejewski T.M."/>
            <person name="Davidsen T.M."/>
            <person name="Wayne K.J."/>
            <person name="Tettelin H."/>
            <person name="Glass J.I."/>
            <person name="Rusch D."/>
            <person name="Podicherti R."/>
            <person name="Tsui H.-C.T."/>
            <person name="Winkler M.E."/>
        </authorList>
    </citation>
    <scope>NUCLEOTIDE SEQUENCE</scope>
</reference>
<dbReference type="InterPro" id="IPR036052">
    <property type="entry name" value="TrpB-like_PALP_sf"/>
</dbReference>
<evidence type="ECO:0000313" key="5">
    <source>
        <dbReference type="EMBL" id="SVC01051.1"/>
    </source>
</evidence>
<dbReference type="InterPro" id="IPR001926">
    <property type="entry name" value="TrpB-like_PALP"/>
</dbReference>
<keyword evidence="3" id="KW-0456">Lyase</keyword>
<gene>
    <name evidence="5" type="ORF">METZ01_LOCUS253905</name>
</gene>
<dbReference type="AlphaFoldDB" id="A0A382IQV4"/>
<protein>
    <recommendedName>
        <fullName evidence="4">Tryptophan synthase beta chain-like PALP domain-containing protein</fullName>
    </recommendedName>
</protein>
<dbReference type="GO" id="GO:0006565">
    <property type="term" value="P:L-serine catabolic process"/>
    <property type="evidence" value="ECO:0007669"/>
    <property type="project" value="TreeGrafter"/>
</dbReference>
<feature type="domain" description="Tryptophan synthase beta chain-like PALP" evidence="4">
    <location>
        <begin position="74"/>
        <end position="214"/>
    </location>
</feature>
<dbReference type="GO" id="GO:0009097">
    <property type="term" value="P:isoleucine biosynthetic process"/>
    <property type="evidence" value="ECO:0007669"/>
    <property type="project" value="TreeGrafter"/>
</dbReference>
<organism evidence="5">
    <name type="scientific">marine metagenome</name>
    <dbReference type="NCBI Taxonomy" id="408172"/>
    <lineage>
        <taxon>unclassified sequences</taxon>
        <taxon>metagenomes</taxon>
        <taxon>ecological metagenomes</taxon>
    </lineage>
</organism>
<dbReference type="PANTHER" id="PTHR48078">
    <property type="entry name" value="THREONINE DEHYDRATASE, MITOCHONDRIAL-RELATED"/>
    <property type="match status" value="1"/>
</dbReference>
<dbReference type="GO" id="GO:0006567">
    <property type="term" value="P:L-threonine catabolic process"/>
    <property type="evidence" value="ECO:0007669"/>
    <property type="project" value="TreeGrafter"/>
</dbReference>
<evidence type="ECO:0000259" key="4">
    <source>
        <dbReference type="Pfam" id="PF00291"/>
    </source>
</evidence>
<dbReference type="InterPro" id="IPR050147">
    <property type="entry name" value="Ser/Thr_Dehydratase"/>
</dbReference>
<dbReference type="SUPFAM" id="SSF53686">
    <property type="entry name" value="Tryptophan synthase beta subunit-like PLP-dependent enzymes"/>
    <property type="match status" value="1"/>
</dbReference>
<dbReference type="EMBL" id="UINC01068427">
    <property type="protein sequence ID" value="SVC01051.1"/>
    <property type="molecule type" value="Genomic_DNA"/>
</dbReference>
<dbReference type="GO" id="GO:0003941">
    <property type="term" value="F:L-serine ammonia-lyase activity"/>
    <property type="evidence" value="ECO:0007669"/>
    <property type="project" value="TreeGrafter"/>
</dbReference>
<dbReference type="PROSITE" id="PS00165">
    <property type="entry name" value="DEHYDRATASE_SER_THR"/>
    <property type="match status" value="1"/>
</dbReference>
<evidence type="ECO:0000256" key="1">
    <source>
        <dbReference type="ARBA" id="ARBA00001933"/>
    </source>
</evidence>
<dbReference type="Pfam" id="PF00291">
    <property type="entry name" value="PALP"/>
    <property type="match status" value="1"/>
</dbReference>
<evidence type="ECO:0000256" key="2">
    <source>
        <dbReference type="ARBA" id="ARBA00022898"/>
    </source>
</evidence>
<proteinExistence type="predicted"/>
<dbReference type="PANTHER" id="PTHR48078:SF6">
    <property type="entry name" value="L-THREONINE DEHYDRATASE CATABOLIC TDCB"/>
    <property type="match status" value="1"/>
</dbReference>
<dbReference type="GO" id="GO:0004794">
    <property type="term" value="F:threonine deaminase activity"/>
    <property type="evidence" value="ECO:0007669"/>
    <property type="project" value="TreeGrafter"/>
</dbReference>
<accession>A0A382IQV4</accession>